<accession>A0ABV1KVP1</accession>
<keyword evidence="2" id="KW-1185">Reference proteome</keyword>
<name>A0ABV1KVP1_9BACL</name>
<evidence type="ECO:0000313" key="1">
    <source>
        <dbReference type="EMBL" id="MEQ4484154.1"/>
    </source>
</evidence>
<dbReference type="RefSeq" id="WP_232186520.1">
    <property type="nucleotide sequence ID" value="NZ_JAIOAP010000008.1"/>
</dbReference>
<organism evidence="1 2">
    <name type="scientific">Cohnella silvisoli</name>
    <dbReference type="NCBI Taxonomy" id="2873699"/>
    <lineage>
        <taxon>Bacteria</taxon>
        <taxon>Bacillati</taxon>
        <taxon>Bacillota</taxon>
        <taxon>Bacilli</taxon>
        <taxon>Bacillales</taxon>
        <taxon>Paenibacillaceae</taxon>
        <taxon>Cohnella</taxon>
    </lineage>
</organism>
<comment type="caution">
    <text evidence="1">The sequence shown here is derived from an EMBL/GenBank/DDBJ whole genome shotgun (WGS) entry which is preliminary data.</text>
</comment>
<evidence type="ECO:0000313" key="2">
    <source>
        <dbReference type="Proteomes" id="UP001493487"/>
    </source>
</evidence>
<reference evidence="1 2" key="1">
    <citation type="journal article" date="2023" name="Genome Announc.">
        <title>Pan-Genome Analyses of the Genus Cohnella and Proposal of the Novel Species Cohnella silvisoli sp. nov., Isolated from Forest Soil.</title>
        <authorList>
            <person name="Wang C."/>
            <person name="Mao L."/>
            <person name="Bao G."/>
            <person name="Zhu H."/>
        </authorList>
    </citation>
    <scope>NUCLEOTIDE SEQUENCE [LARGE SCALE GENOMIC DNA]</scope>
    <source>
        <strain evidence="1 2">NL03-T5-1</strain>
    </source>
</reference>
<dbReference type="EMBL" id="JASKHM010000009">
    <property type="protein sequence ID" value="MEQ4484154.1"/>
    <property type="molecule type" value="Genomic_DNA"/>
</dbReference>
<gene>
    <name evidence="1" type="ORF">QJS35_17290</name>
</gene>
<protein>
    <submittedName>
        <fullName evidence="1">Uncharacterized protein</fullName>
    </submittedName>
</protein>
<proteinExistence type="predicted"/>
<sequence>MKQENTFFNMMRKKNYDPLLGKGEIESDGQTVPFSLSFISARTIRLQISARMTTGTNQALNTEPSMMIENELGI</sequence>
<dbReference type="Proteomes" id="UP001493487">
    <property type="component" value="Unassembled WGS sequence"/>
</dbReference>